<evidence type="ECO:0000256" key="1">
    <source>
        <dbReference type="SAM" id="MobiDB-lite"/>
    </source>
</evidence>
<dbReference type="Proteomes" id="UP000276215">
    <property type="component" value="Unassembled WGS sequence"/>
</dbReference>
<keyword evidence="4" id="KW-1185">Reference proteome</keyword>
<dbReference type="PANTHER" id="PTHR15492:SF1">
    <property type="entry name" value="CYCLIN-D1-BINDING PROTEIN 1"/>
    <property type="match status" value="1"/>
</dbReference>
<evidence type="ECO:0000313" key="3">
    <source>
        <dbReference type="EMBL" id="RPA96496.1"/>
    </source>
</evidence>
<dbReference type="PANTHER" id="PTHR15492">
    <property type="entry name" value="CYCLIN D1-BINDING PROTEIN 1"/>
    <property type="match status" value="1"/>
</dbReference>
<dbReference type="Pfam" id="PF13324">
    <property type="entry name" value="GCIP_N"/>
    <property type="match status" value="1"/>
</dbReference>
<sequence>MTLKPINSEITTLKSLINQTRPLLSTPPPPPPTTTATTTTTTTTSTTITPYPLLRDLSTLLRAHSTNLSIALRPPNLLYPAAAKSIQEITSLIPQYLPAIHALPEIPSLRRSVIRKVEDLFTSITQFFNQTSEEGRDRLSSTGAIWSSCDALIALEAGGGTHGVIGELIKTYEALISDAAGELRAWVVEVGEDEDEGFVDDSAQEETPQEFWEKPIAAGRRRDGEVRGLVEVVLKKIRLLEILLGAVRKRRLADDGLVSERVLEEVVQRVKAVSEAVDDVGMGFYEDEVGEAVEAQKRFQEEAVKLIDLVVCKDGGVEDKYTKWFHNCREAILKEG</sequence>
<reference evidence="3 4" key="1">
    <citation type="journal article" date="2018" name="Nat. Ecol. Evol.">
        <title>Pezizomycetes genomes reveal the molecular basis of ectomycorrhizal truffle lifestyle.</title>
        <authorList>
            <person name="Murat C."/>
            <person name="Payen T."/>
            <person name="Noel B."/>
            <person name="Kuo A."/>
            <person name="Morin E."/>
            <person name="Chen J."/>
            <person name="Kohler A."/>
            <person name="Krizsan K."/>
            <person name="Balestrini R."/>
            <person name="Da Silva C."/>
            <person name="Montanini B."/>
            <person name="Hainaut M."/>
            <person name="Levati E."/>
            <person name="Barry K.W."/>
            <person name="Belfiori B."/>
            <person name="Cichocki N."/>
            <person name="Clum A."/>
            <person name="Dockter R.B."/>
            <person name="Fauchery L."/>
            <person name="Guy J."/>
            <person name="Iotti M."/>
            <person name="Le Tacon F."/>
            <person name="Lindquist E.A."/>
            <person name="Lipzen A."/>
            <person name="Malagnac F."/>
            <person name="Mello A."/>
            <person name="Molinier V."/>
            <person name="Miyauchi S."/>
            <person name="Poulain J."/>
            <person name="Riccioni C."/>
            <person name="Rubini A."/>
            <person name="Sitrit Y."/>
            <person name="Splivallo R."/>
            <person name="Traeger S."/>
            <person name="Wang M."/>
            <person name="Zifcakova L."/>
            <person name="Wipf D."/>
            <person name="Zambonelli A."/>
            <person name="Paolocci F."/>
            <person name="Nowrousian M."/>
            <person name="Ottonello S."/>
            <person name="Baldrian P."/>
            <person name="Spatafora J.W."/>
            <person name="Henrissat B."/>
            <person name="Nagy L.G."/>
            <person name="Aury J.M."/>
            <person name="Wincker P."/>
            <person name="Grigoriev I.V."/>
            <person name="Bonfante P."/>
            <person name="Martin F.M."/>
        </authorList>
    </citation>
    <scope>NUCLEOTIDE SEQUENCE [LARGE SCALE GENOMIC DNA]</scope>
    <source>
        <strain evidence="3 4">120613-1</strain>
    </source>
</reference>
<accession>A0A3N4JDZ2</accession>
<dbReference type="STRING" id="1336337.A0A3N4JDZ2"/>
<protein>
    <recommendedName>
        <fullName evidence="2">Cyclin-D1-binding protein 1-like N-terminal domain-containing protein</fullName>
    </recommendedName>
</protein>
<organism evidence="3 4">
    <name type="scientific">Choiromyces venosus 120613-1</name>
    <dbReference type="NCBI Taxonomy" id="1336337"/>
    <lineage>
        <taxon>Eukaryota</taxon>
        <taxon>Fungi</taxon>
        <taxon>Dikarya</taxon>
        <taxon>Ascomycota</taxon>
        <taxon>Pezizomycotina</taxon>
        <taxon>Pezizomycetes</taxon>
        <taxon>Pezizales</taxon>
        <taxon>Tuberaceae</taxon>
        <taxon>Choiromyces</taxon>
    </lineage>
</organism>
<proteinExistence type="predicted"/>
<feature type="compositionally biased region" description="Low complexity" evidence="1">
    <location>
        <begin position="34"/>
        <end position="46"/>
    </location>
</feature>
<name>A0A3N4JDZ2_9PEZI</name>
<feature type="region of interest" description="Disordered" evidence="1">
    <location>
        <begin position="20"/>
        <end position="46"/>
    </location>
</feature>
<dbReference type="Gene3D" id="1.20.1410.10">
    <property type="entry name" value="I/LWEQ domain"/>
    <property type="match status" value="1"/>
</dbReference>
<gene>
    <name evidence="3" type="ORF">L873DRAFT_1845413</name>
</gene>
<dbReference type="AlphaFoldDB" id="A0A3N4JDZ2"/>
<dbReference type="InterPro" id="IPR049317">
    <property type="entry name" value="GCIP-like_N"/>
</dbReference>
<dbReference type="EMBL" id="ML120414">
    <property type="protein sequence ID" value="RPA96496.1"/>
    <property type="molecule type" value="Genomic_DNA"/>
</dbReference>
<dbReference type="GO" id="GO:0005634">
    <property type="term" value="C:nucleus"/>
    <property type="evidence" value="ECO:0007669"/>
    <property type="project" value="TreeGrafter"/>
</dbReference>
<dbReference type="InterPro" id="IPR026907">
    <property type="entry name" value="GCIP-like"/>
</dbReference>
<feature type="domain" description="Cyclin-D1-binding protein 1-like N-terminal" evidence="2">
    <location>
        <begin position="54"/>
        <end position="187"/>
    </location>
</feature>
<dbReference type="OrthoDB" id="4088536at2759"/>
<evidence type="ECO:0000313" key="4">
    <source>
        <dbReference type="Proteomes" id="UP000276215"/>
    </source>
</evidence>
<evidence type="ECO:0000259" key="2">
    <source>
        <dbReference type="Pfam" id="PF13324"/>
    </source>
</evidence>